<proteinExistence type="predicted"/>
<dbReference type="EMBL" id="CP019314">
    <property type="protein sequence ID" value="APX14081.1"/>
    <property type="molecule type" value="Genomic_DNA"/>
</dbReference>
<protein>
    <submittedName>
        <fullName evidence="1">Uncharacterized protein</fullName>
    </submittedName>
</protein>
<dbReference type="AlphaFoldDB" id="A0A1P8N179"/>
<evidence type="ECO:0000313" key="1">
    <source>
        <dbReference type="EMBL" id="APX14081.1"/>
    </source>
</evidence>
<dbReference type="OrthoDB" id="7874397at2"/>
<keyword evidence="2" id="KW-1185">Reference proteome</keyword>
<dbReference type="RefSeq" id="WP_076630548.1">
    <property type="nucleotide sequence ID" value="NZ_CP019314.1"/>
</dbReference>
<dbReference type="KEGG" id="tom:BWR18_19650"/>
<name>A0A1P8N179_9RHOB</name>
<organism evidence="1 2">
    <name type="scientific">Tateyamaria omphalii</name>
    <dbReference type="NCBI Taxonomy" id="299262"/>
    <lineage>
        <taxon>Bacteria</taxon>
        <taxon>Pseudomonadati</taxon>
        <taxon>Pseudomonadota</taxon>
        <taxon>Alphaproteobacteria</taxon>
        <taxon>Rhodobacterales</taxon>
        <taxon>Roseobacteraceae</taxon>
        <taxon>Tateyamaria</taxon>
    </lineage>
</organism>
<reference evidence="1 2" key="1">
    <citation type="submission" date="2017-01" db="EMBL/GenBank/DDBJ databases">
        <title>Complete genome of Tateyamaria omphalii DOK1-4 isolated from seawater in Dokdo.</title>
        <authorList>
            <person name="Kim J.H."/>
            <person name="Chi W.-J."/>
        </authorList>
    </citation>
    <scope>NUCLEOTIDE SEQUENCE [LARGE SCALE GENOMIC DNA]</scope>
    <source>
        <strain evidence="1 2">DOK1-4</strain>
        <plasmid evidence="1 2">pDOK1-4-2</plasmid>
    </source>
</reference>
<keyword evidence="1" id="KW-0614">Plasmid</keyword>
<accession>A0A1P8N179</accession>
<gene>
    <name evidence="1" type="ORF">BWR18_19650</name>
</gene>
<sequence length="160" mass="17482">MTASNQARGGATVNVLNRMEAWEAHLILNLRLWCEGPTGQHHARQDYLNALPAPEAERAWAAFQRLTRKILCTAPRPLVRHDVGCNCVGSDECVFVHLVRTASDGHLNDAALIATLLTGPAYAEHIALMAGEVGSTLRHIHDRQAQSFSPANAPNVVRLH</sequence>
<dbReference type="Proteomes" id="UP000186336">
    <property type="component" value="Plasmid pDOK1-4-2"/>
</dbReference>
<evidence type="ECO:0000313" key="2">
    <source>
        <dbReference type="Proteomes" id="UP000186336"/>
    </source>
</evidence>
<geneLocation type="plasmid" evidence="1 2">
    <name>pDOK1-4-2</name>
</geneLocation>